<reference evidence="4 5" key="1">
    <citation type="journal article" date="2010" name="J. Bacteriol.">
        <title>Complete genome sequence of the representative gamma-hexachlorocyclohexane-degrading bacterium Sphingobium japonicum UT26.</title>
        <authorList>
            <person name="Nagata Y."/>
            <person name="Ohtsubo Y."/>
            <person name="Endo R."/>
            <person name="Ichikawa N."/>
            <person name="Ankai A."/>
            <person name="Oguchi A."/>
            <person name="Fukui S."/>
            <person name="Fujita N."/>
            <person name="Tsuda M."/>
        </authorList>
    </citation>
    <scope>NUCLEOTIDE SEQUENCE [LARGE SCALE GENOMIC DNA]</scope>
    <source>
        <strain evidence="5">DSM 16413 / CCM 7287 / MTCC 6362 / UT26 / NBRC 101211 / UT26S</strain>
    </source>
</reference>
<proteinExistence type="predicted"/>
<organism evidence="4 5">
    <name type="scientific">Sphingobium indicum (strain DSM 16413 / CCM 7287 / MTCC 6362 / UT26 / NBRC 101211 / UT26S)</name>
    <name type="common">Sphingobium japonicum</name>
    <dbReference type="NCBI Taxonomy" id="452662"/>
    <lineage>
        <taxon>Bacteria</taxon>
        <taxon>Pseudomonadati</taxon>
        <taxon>Pseudomonadota</taxon>
        <taxon>Alphaproteobacteria</taxon>
        <taxon>Sphingomonadales</taxon>
        <taxon>Sphingomonadaceae</taxon>
        <taxon>Sphingobium</taxon>
    </lineage>
</organism>
<dbReference type="SUPFAM" id="SSF53300">
    <property type="entry name" value="vWA-like"/>
    <property type="match status" value="1"/>
</dbReference>
<dbReference type="RefSeq" id="WP_013039831.1">
    <property type="nucleotide sequence ID" value="NC_014006.1"/>
</dbReference>
<dbReference type="KEGG" id="sjp:SJA_C1-14530"/>
<evidence type="ECO:0000256" key="1">
    <source>
        <dbReference type="SAM" id="MobiDB-lite"/>
    </source>
</evidence>
<dbReference type="Pfam" id="PF13400">
    <property type="entry name" value="Tad"/>
    <property type="match status" value="1"/>
</dbReference>
<dbReference type="InterPro" id="IPR036465">
    <property type="entry name" value="vWFA_dom_sf"/>
</dbReference>
<feature type="compositionally biased region" description="Polar residues" evidence="1">
    <location>
        <begin position="567"/>
        <end position="581"/>
    </location>
</feature>
<dbReference type="EMBL" id="AP010803">
    <property type="protein sequence ID" value="BAI96287.1"/>
    <property type="molecule type" value="Genomic_DNA"/>
</dbReference>
<evidence type="ECO:0000313" key="5">
    <source>
        <dbReference type="Proteomes" id="UP000007753"/>
    </source>
</evidence>
<evidence type="ECO:0000259" key="3">
    <source>
        <dbReference type="Pfam" id="PF13400"/>
    </source>
</evidence>
<gene>
    <name evidence="4" type="ordered locus">SJA_C1-14530</name>
</gene>
<feature type="transmembrane region" description="Helical" evidence="2">
    <location>
        <begin position="21"/>
        <end position="42"/>
    </location>
</feature>
<protein>
    <submittedName>
        <fullName evidence="4">Flp pilus assembly protein TadG</fullName>
    </submittedName>
</protein>
<accession>D4Z105</accession>
<keyword evidence="2" id="KW-0472">Membrane</keyword>
<dbReference type="HOGENOM" id="CLU_442719_0_0_5"/>
<dbReference type="GeneID" id="31785158"/>
<keyword evidence="5" id="KW-1185">Reference proteome</keyword>
<evidence type="ECO:0000256" key="2">
    <source>
        <dbReference type="SAM" id="Phobius"/>
    </source>
</evidence>
<evidence type="ECO:0000313" key="4">
    <source>
        <dbReference type="EMBL" id="BAI96287.1"/>
    </source>
</evidence>
<dbReference type="eggNOG" id="COG4961">
    <property type="taxonomic scope" value="Bacteria"/>
</dbReference>
<feature type="domain" description="Putative Flp pilus-assembly TadG-like N-terminal" evidence="3">
    <location>
        <begin position="21"/>
        <end position="65"/>
    </location>
</feature>
<keyword evidence="2" id="KW-0812">Transmembrane</keyword>
<dbReference type="AlphaFoldDB" id="D4Z105"/>
<feature type="region of interest" description="Disordered" evidence="1">
    <location>
        <begin position="560"/>
        <end position="581"/>
    </location>
</feature>
<name>D4Z105_SPHIU</name>
<dbReference type="STRING" id="452662.SJA_C1-14530"/>
<dbReference type="Gene3D" id="3.40.50.410">
    <property type="entry name" value="von Willebrand factor, type A domain"/>
    <property type="match status" value="2"/>
</dbReference>
<dbReference type="InterPro" id="IPR028087">
    <property type="entry name" value="Tad_N"/>
</dbReference>
<dbReference type="Proteomes" id="UP000007753">
    <property type="component" value="Chromosome 1"/>
</dbReference>
<sequence length="771" mass="83571">MGDRIKRALFILMRLYHNQAGNILAITAAAIIPTIGLVGGAFDMARIYAVKTRLQSACDAGALAGRRIMGSGRWTDNNGRPNTTALATFDLNFAQNSFGAENRTRSYSESDGTVSGTASADVPMTLMRVLNVPTKRVEVTCEGQMRIPNTDVMFVLDNSGSMNEVIPGDTTGLKKMAGLQLAIRCFYEALARQNITDVSAAQCGTSADPTGDLSSQVQLRFGFVNYDNMVNVGKLLPNNYLADSWTYRSRTATGIQTVYAWTAGTQSATTWGPWSSTPNNFANPSSYSSTYSVVSGGNTSTTTLADGLAYVKKAAPTSAAACSALNSYGSYDQLVGISESNGTSSDVTTPEVPIYPAIQQNINTVRSRTQTVAYGYRYRYFQNGSGTSAWGCWLERAPFNSANNTYLQTRDGTANKPLSWTAYDRITEWTYGPRTDINIAGLKAGQSAWNSTVTIPLAGRVRRQLYLSGSTIRSDIETVADLSVTWDGCIEERQTFFNTDGNPSDDWLNYPSSPSDAIDMDIDRVPDSDPATRWKPLLPNAVWGPKGTLVGNTWSGDYTTDPVKAGENTSSGDTGRNLSNNSCVTASRKLTNYNGVGGNPSAQDLSNYVGTLVPHNNTYHDIGLLWGARLMSPTGIFASENATTGGGAQIQRHLIFMTDGATATTVNNYASYGLEWWDRRQIAPAGPNDANYDDNLNAVNNARSNALCTAIKNKNITLWVIYYGSSDTATKTRLTNCATSPSYFYEARNTTLLIGKFREIADRISNLRLTQ</sequence>
<keyword evidence="2" id="KW-1133">Transmembrane helix</keyword>